<evidence type="ECO:0000256" key="2">
    <source>
        <dbReference type="ARBA" id="ARBA00022670"/>
    </source>
</evidence>
<dbReference type="GO" id="GO:0005634">
    <property type="term" value="C:nucleus"/>
    <property type="evidence" value="ECO:0007669"/>
    <property type="project" value="TreeGrafter"/>
</dbReference>
<evidence type="ECO:0000313" key="7">
    <source>
        <dbReference type="EMBL" id="WVZ49376.1"/>
    </source>
</evidence>
<keyword evidence="2" id="KW-0645">Protease</keyword>
<evidence type="ECO:0000259" key="6">
    <source>
        <dbReference type="Pfam" id="PF02902"/>
    </source>
</evidence>
<dbReference type="SUPFAM" id="SSF54001">
    <property type="entry name" value="Cysteine proteinases"/>
    <property type="match status" value="1"/>
</dbReference>
<dbReference type="GO" id="GO:0016926">
    <property type="term" value="P:protein desumoylation"/>
    <property type="evidence" value="ECO:0007669"/>
    <property type="project" value="TreeGrafter"/>
</dbReference>
<dbReference type="InterPro" id="IPR038765">
    <property type="entry name" value="Papain-like_cys_pep_sf"/>
</dbReference>
<dbReference type="Pfam" id="PF02902">
    <property type="entry name" value="Peptidase_C48"/>
    <property type="match status" value="1"/>
</dbReference>
<reference evidence="7 8" key="1">
    <citation type="submission" date="2024-02" db="EMBL/GenBank/DDBJ databases">
        <title>High-quality chromosome-scale genome assembly of Pensacola bahiagrass (Paspalum notatum Flugge var. saurae).</title>
        <authorList>
            <person name="Vega J.M."/>
            <person name="Podio M."/>
            <person name="Orjuela J."/>
            <person name="Siena L.A."/>
            <person name="Pessino S.C."/>
            <person name="Combes M.C."/>
            <person name="Mariac C."/>
            <person name="Albertini E."/>
            <person name="Pupilli F."/>
            <person name="Ortiz J.P.A."/>
            <person name="Leblanc O."/>
        </authorList>
    </citation>
    <scope>NUCLEOTIDE SEQUENCE [LARGE SCALE GENOMIC DNA]</scope>
    <source>
        <strain evidence="7">R1</strain>
        <tissue evidence="7">Leaf</tissue>
    </source>
</reference>
<comment type="similarity">
    <text evidence="1">Belongs to the peptidase C48 family.</text>
</comment>
<evidence type="ECO:0000256" key="4">
    <source>
        <dbReference type="ARBA" id="ARBA00022807"/>
    </source>
</evidence>
<proteinExistence type="inferred from homology"/>
<dbReference type="PANTHER" id="PTHR12606">
    <property type="entry name" value="SENTRIN/SUMO-SPECIFIC PROTEASE"/>
    <property type="match status" value="1"/>
</dbReference>
<sequence length="188" mass="21563">MGGGTATRRRSTCSRTRWTVRTRPPGPPLEAQQLTASVGVAVGGSFRAAVLLRFHNISSRTCRTNYEEQTRELRCGIHSVLQALMYSSEEFESRWSNYSILDWDVVVKKDIPRQHDGCSCGIFTIKYMQYWNGSEMTSPFSQKNMETFRKKMPAELILSPLNTFDSIKEHVPKCLLVQVWPLFARLCY</sequence>
<gene>
    <name evidence="7" type="ORF">U9M48_000743</name>
</gene>
<name>A0AAQ3PHC8_PASNO</name>
<dbReference type="AlphaFoldDB" id="A0AAQ3PHC8"/>
<protein>
    <recommendedName>
        <fullName evidence="6">Ubiquitin-like protease family profile domain-containing protein</fullName>
    </recommendedName>
</protein>
<feature type="region of interest" description="Disordered" evidence="5">
    <location>
        <begin position="1"/>
        <end position="29"/>
    </location>
</feature>
<dbReference type="PANTHER" id="PTHR12606:SF1">
    <property type="entry name" value="UBIQUITIN-LIKE-SPECIFIC PROTEASE 1A"/>
    <property type="match status" value="1"/>
</dbReference>
<accession>A0AAQ3PHC8</accession>
<dbReference type="GO" id="GO:0016929">
    <property type="term" value="F:deSUMOylase activity"/>
    <property type="evidence" value="ECO:0007669"/>
    <property type="project" value="TreeGrafter"/>
</dbReference>
<keyword evidence="8" id="KW-1185">Reference proteome</keyword>
<keyword evidence="3" id="KW-0378">Hydrolase</keyword>
<evidence type="ECO:0000256" key="5">
    <source>
        <dbReference type="SAM" id="MobiDB-lite"/>
    </source>
</evidence>
<dbReference type="GO" id="GO:0006508">
    <property type="term" value="P:proteolysis"/>
    <property type="evidence" value="ECO:0007669"/>
    <property type="project" value="UniProtKB-KW"/>
</dbReference>
<evidence type="ECO:0000313" key="8">
    <source>
        <dbReference type="Proteomes" id="UP001341281"/>
    </source>
</evidence>
<evidence type="ECO:0000256" key="3">
    <source>
        <dbReference type="ARBA" id="ARBA00022801"/>
    </source>
</evidence>
<keyword evidence="4" id="KW-0788">Thiol protease</keyword>
<organism evidence="7 8">
    <name type="scientific">Paspalum notatum var. saurae</name>
    <dbReference type="NCBI Taxonomy" id="547442"/>
    <lineage>
        <taxon>Eukaryota</taxon>
        <taxon>Viridiplantae</taxon>
        <taxon>Streptophyta</taxon>
        <taxon>Embryophyta</taxon>
        <taxon>Tracheophyta</taxon>
        <taxon>Spermatophyta</taxon>
        <taxon>Magnoliopsida</taxon>
        <taxon>Liliopsida</taxon>
        <taxon>Poales</taxon>
        <taxon>Poaceae</taxon>
        <taxon>PACMAD clade</taxon>
        <taxon>Panicoideae</taxon>
        <taxon>Andropogonodae</taxon>
        <taxon>Paspaleae</taxon>
        <taxon>Paspalinae</taxon>
        <taxon>Paspalum</taxon>
    </lineage>
</organism>
<feature type="domain" description="Ubiquitin-like protease family profile" evidence="6">
    <location>
        <begin position="77"/>
        <end position="153"/>
    </location>
</feature>
<feature type="compositionally biased region" description="Low complexity" evidence="5">
    <location>
        <begin position="13"/>
        <end position="23"/>
    </location>
</feature>
<dbReference type="Gene3D" id="3.40.395.10">
    <property type="entry name" value="Adenoviral Proteinase, Chain A"/>
    <property type="match status" value="1"/>
</dbReference>
<dbReference type="InterPro" id="IPR003653">
    <property type="entry name" value="Peptidase_C48_C"/>
</dbReference>
<dbReference type="EMBL" id="CP144745">
    <property type="protein sequence ID" value="WVZ49376.1"/>
    <property type="molecule type" value="Genomic_DNA"/>
</dbReference>
<evidence type="ECO:0000256" key="1">
    <source>
        <dbReference type="ARBA" id="ARBA00005234"/>
    </source>
</evidence>
<dbReference type="Proteomes" id="UP001341281">
    <property type="component" value="Chromosome 01"/>
</dbReference>